<dbReference type="SUPFAM" id="SSF48371">
    <property type="entry name" value="ARM repeat"/>
    <property type="match status" value="1"/>
</dbReference>
<dbReference type="Gene3D" id="1.25.10.10">
    <property type="entry name" value="Leucine-rich Repeat Variant"/>
    <property type="match status" value="2"/>
</dbReference>
<keyword evidence="1" id="KW-0042">Antenna complex</keyword>
<dbReference type="PANTHER" id="PTHR12697">
    <property type="entry name" value="PBS LYASE HEAT-LIKE PROTEIN"/>
    <property type="match status" value="1"/>
</dbReference>
<organism evidence="3 4">
    <name type="scientific">Chroococcidiopsis cubana SAG 39.79</name>
    <dbReference type="NCBI Taxonomy" id="388085"/>
    <lineage>
        <taxon>Bacteria</taxon>
        <taxon>Bacillati</taxon>
        <taxon>Cyanobacteriota</taxon>
        <taxon>Cyanophyceae</taxon>
        <taxon>Chroococcidiopsidales</taxon>
        <taxon>Chroococcidiopsidaceae</taxon>
        <taxon>Chroococcidiopsis</taxon>
    </lineage>
</organism>
<name>A0AB37UKN6_9CYAN</name>
<dbReference type="AlphaFoldDB" id="A0AB37UKN6"/>
<keyword evidence="3" id="KW-0456">Lyase</keyword>
<dbReference type="GO" id="GO:0016829">
    <property type="term" value="F:lyase activity"/>
    <property type="evidence" value="ECO:0007669"/>
    <property type="project" value="UniProtKB-KW"/>
</dbReference>
<dbReference type="PANTHER" id="PTHR12697:SF5">
    <property type="entry name" value="DEOXYHYPUSINE HYDROXYLASE"/>
    <property type="match status" value="1"/>
</dbReference>
<sequence length="216" mass="22948">MTQFDVSQADCTSVRVSDSLENIIEQLRASSTPAEAIAIIEAIAAYRTPDAIPPLIEALSHHHPGVRAVATSQLIQLASLSLEALISTYYTATDQGVQAHIIQALAQIGDCQAIAILEEVVGVSVANHCQGNVRRIAARGLGKIGSTAIDAQIIHRAVDKLSWALLSPEDWALRYAAALSLAEIGTQEAIAVLQQALTQESDRVVQIRIRMALAGG</sequence>
<dbReference type="InterPro" id="IPR016024">
    <property type="entry name" value="ARM-type_fold"/>
</dbReference>
<dbReference type="InterPro" id="IPR004155">
    <property type="entry name" value="PBS_lyase_HEAT"/>
</dbReference>
<keyword evidence="2" id="KW-0605">Phycobilisome</keyword>
<dbReference type="Proteomes" id="UP000282574">
    <property type="component" value="Unassembled WGS sequence"/>
</dbReference>
<evidence type="ECO:0000313" key="3">
    <source>
        <dbReference type="EMBL" id="RUT11947.1"/>
    </source>
</evidence>
<protein>
    <submittedName>
        <fullName evidence="3">Phycocyanobilin lyase subunit beta</fullName>
    </submittedName>
</protein>
<dbReference type="EMBL" id="RSCK01000019">
    <property type="protein sequence ID" value="RUT11947.1"/>
    <property type="molecule type" value="Genomic_DNA"/>
</dbReference>
<proteinExistence type="predicted"/>
<dbReference type="GO" id="GO:0016491">
    <property type="term" value="F:oxidoreductase activity"/>
    <property type="evidence" value="ECO:0007669"/>
    <property type="project" value="TreeGrafter"/>
</dbReference>
<evidence type="ECO:0000256" key="2">
    <source>
        <dbReference type="ARBA" id="ARBA00022738"/>
    </source>
</evidence>
<keyword evidence="4" id="KW-1185">Reference proteome</keyword>
<dbReference type="SMART" id="SM00567">
    <property type="entry name" value="EZ_HEAT"/>
    <property type="match status" value="3"/>
</dbReference>
<reference evidence="3 4" key="1">
    <citation type="journal article" date="2019" name="Genome Biol. Evol.">
        <title>Day and night: Metabolic profiles and evolutionary relationships of six axenic non-marine cyanobacteria.</title>
        <authorList>
            <person name="Will S.E."/>
            <person name="Henke P."/>
            <person name="Boedeker C."/>
            <person name="Huang S."/>
            <person name="Brinkmann H."/>
            <person name="Rohde M."/>
            <person name="Jarek M."/>
            <person name="Friedl T."/>
            <person name="Seufert S."/>
            <person name="Schumacher M."/>
            <person name="Overmann J."/>
            <person name="Neumann-Schaal M."/>
            <person name="Petersen J."/>
        </authorList>
    </citation>
    <scope>NUCLEOTIDE SEQUENCE [LARGE SCALE GENOMIC DNA]</scope>
    <source>
        <strain evidence="3 4">SAG 39.79</strain>
    </source>
</reference>
<accession>A0AB37UKN6</accession>
<dbReference type="InterPro" id="IPR011989">
    <property type="entry name" value="ARM-like"/>
</dbReference>
<comment type="caution">
    <text evidence="3">The sequence shown here is derived from an EMBL/GenBank/DDBJ whole genome shotgun (WGS) entry which is preliminary data.</text>
</comment>
<evidence type="ECO:0000313" key="4">
    <source>
        <dbReference type="Proteomes" id="UP000282574"/>
    </source>
</evidence>
<dbReference type="GO" id="GO:0030089">
    <property type="term" value="C:phycobilisome"/>
    <property type="evidence" value="ECO:0007669"/>
    <property type="project" value="UniProtKB-KW"/>
</dbReference>
<dbReference type="RefSeq" id="WP_106167422.1">
    <property type="nucleotide sequence ID" value="NZ_JAVKZF010000001.1"/>
</dbReference>
<dbReference type="Pfam" id="PF13646">
    <property type="entry name" value="HEAT_2"/>
    <property type="match status" value="2"/>
</dbReference>
<gene>
    <name evidence="3" type="primary">cpcF</name>
    <name evidence="3" type="ORF">DSM107010_27550</name>
</gene>
<evidence type="ECO:0000256" key="1">
    <source>
        <dbReference type="ARBA" id="ARBA00022549"/>
    </source>
</evidence>